<dbReference type="InterPro" id="IPR002109">
    <property type="entry name" value="Glutaredoxin"/>
</dbReference>
<evidence type="ECO:0000313" key="8">
    <source>
        <dbReference type="EMBL" id="ORY69169.1"/>
    </source>
</evidence>
<dbReference type="GO" id="GO:0051537">
    <property type="term" value="F:2 iron, 2 sulfur cluster binding"/>
    <property type="evidence" value="ECO:0007669"/>
    <property type="project" value="UniProtKB-KW"/>
</dbReference>
<organism evidence="8 9">
    <name type="scientific">Leucosporidium creatinivorum</name>
    <dbReference type="NCBI Taxonomy" id="106004"/>
    <lineage>
        <taxon>Eukaryota</taxon>
        <taxon>Fungi</taxon>
        <taxon>Dikarya</taxon>
        <taxon>Basidiomycota</taxon>
        <taxon>Pucciniomycotina</taxon>
        <taxon>Microbotryomycetes</taxon>
        <taxon>Leucosporidiales</taxon>
        <taxon>Leucosporidium</taxon>
    </lineage>
</organism>
<keyword evidence="1" id="KW-0001">2Fe-2S</keyword>
<evidence type="ECO:0000256" key="2">
    <source>
        <dbReference type="ARBA" id="ARBA00022723"/>
    </source>
</evidence>
<evidence type="ECO:0000256" key="4">
    <source>
        <dbReference type="ARBA" id="ARBA00023014"/>
    </source>
</evidence>
<proteinExistence type="predicted"/>
<dbReference type="EMBL" id="MCGR01000058">
    <property type="protein sequence ID" value="ORY69169.1"/>
    <property type="molecule type" value="Genomic_DNA"/>
</dbReference>
<protein>
    <recommendedName>
        <fullName evidence="6">Monothiol glutaredoxin-5, mitochondrial</fullName>
    </recommendedName>
</protein>
<keyword evidence="2" id="KW-0479">Metal-binding</keyword>
<accession>A0A1Y2EC61</accession>
<gene>
    <name evidence="8" type="ORF">BCR35DRAFT_308197</name>
</gene>
<evidence type="ECO:0000256" key="1">
    <source>
        <dbReference type="ARBA" id="ARBA00022714"/>
    </source>
</evidence>
<dbReference type="InterPro" id="IPR036249">
    <property type="entry name" value="Thioredoxin-like_sf"/>
</dbReference>
<dbReference type="PANTHER" id="PTHR10293:SF16">
    <property type="entry name" value="GLUTAREDOXIN-RELATED PROTEIN 5, MITOCHONDRIAL"/>
    <property type="match status" value="1"/>
</dbReference>
<keyword evidence="3" id="KW-0408">Iron</keyword>
<dbReference type="GO" id="GO:0005759">
    <property type="term" value="C:mitochondrial matrix"/>
    <property type="evidence" value="ECO:0007669"/>
    <property type="project" value="TreeGrafter"/>
</dbReference>
<dbReference type="STRING" id="106004.A0A1Y2EC61"/>
<keyword evidence="4" id="KW-0411">Iron-sulfur</keyword>
<dbReference type="CDD" id="cd03028">
    <property type="entry name" value="GRX_PICOT_like"/>
    <property type="match status" value="1"/>
</dbReference>
<dbReference type="InParanoid" id="A0A1Y2EC61"/>
<evidence type="ECO:0000256" key="3">
    <source>
        <dbReference type="ARBA" id="ARBA00023004"/>
    </source>
</evidence>
<keyword evidence="5" id="KW-0676">Redox-active center</keyword>
<sequence>MSFARTFTRSLLSSSPRTLPSNSASFLARPSSLSLLQRQRHLSSESRSKIDNVVNSNPLVLFMKGTPSLPQCGFSRAVCQILEVQGVPEDKILAFNCLEDQELREAIKEYSSWPTIPQLYLQGEFVGGCDIVLQMHQSGELEKMLAEMGLVEEEVAGV</sequence>
<comment type="caution">
    <text evidence="8">The sequence shown here is derived from an EMBL/GenBank/DDBJ whole genome shotgun (WGS) entry which is preliminary data.</text>
</comment>
<dbReference type="Pfam" id="PF00462">
    <property type="entry name" value="Glutaredoxin"/>
    <property type="match status" value="1"/>
</dbReference>
<dbReference type="Gene3D" id="3.40.30.10">
    <property type="entry name" value="Glutaredoxin"/>
    <property type="match status" value="1"/>
</dbReference>
<dbReference type="PROSITE" id="PS51354">
    <property type="entry name" value="GLUTAREDOXIN_2"/>
    <property type="match status" value="1"/>
</dbReference>
<evidence type="ECO:0000256" key="6">
    <source>
        <dbReference type="ARBA" id="ARBA00067618"/>
    </source>
</evidence>
<feature type="domain" description="Glutaredoxin" evidence="7">
    <location>
        <begin position="60"/>
        <end position="126"/>
    </location>
</feature>
<name>A0A1Y2EC61_9BASI</name>
<dbReference type="AlphaFoldDB" id="A0A1Y2EC61"/>
<dbReference type="SUPFAM" id="SSF52833">
    <property type="entry name" value="Thioredoxin-like"/>
    <property type="match status" value="1"/>
</dbReference>
<dbReference type="PANTHER" id="PTHR10293">
    <property type="entry name" value="GLUTAREDOXIN FAMILY MEMBER"/>
    <property type="match status" value="1"/>
</dbReference>
<dbReference type="OrthoDB" id="415696at2759"/>
<evidence type="ECO:0000259" key="7">
    <source>
        <dbReference type="Pfam" id="PF00462"/>
    </source>
</evidence>
<evidence type="ECO:0000256" key="5">
    <source>
        <dbReference type="ARBA" id="ARBA00023284"/>
    </source>
</evidence>
<dbReference type="GO" id="GO:0044571">
    <property type="term" value="P:[2Fe-2S] cluster assembly"/>
    <property type="evidence" value="ECO:0007669"/>
    <property type="project" value="UniProtKB-ARBA"/>
</dbReference>
<keyword evidence="9" id="KW-1185">Reference proteome</keyword>
<dbReference type="InterPro" id="IPR033658">
    <property type="entry name" value="GRX_PICOT-like"/>
</dbReference>
<evidence type="ECO:0000313" key="9">
    <source>
        <dbReference type="Proteomes" id="UP000193467"/>
    </source>
</evidence>
<dbReference type="GO" id="GO:0015036">
    <property type="term" value="F:disulfide oxidoreductase activity"/>
    <property type="evidence" value="ECO:0007669"/>
    <property type="project" value="UniProtKB-ARBA"/>
</dbReference>
<dbReference type="GO" id="GO:0046872">
    <property type="term" value="F:metal ion binding"/>
    <property type="evidence" value="ECO:0007669"/>
    <property type="project" value="UniProtKB-KW"/>
</dbReference>
<dbReference type="FunCoup" id="A0A1Y2EC61">
    <property type="interactions" value="274"/>
</dbReference>
<dbReference type="InterPro" id="IPR004480">
    <property type="entry name" value="Monothiol_GRX-rel"/>
</dbReference>
<dbReference type="Proteomes" id="UP000193467">
    <property type="component" value="Unassembled WGS sequence"/>
</dbReference>
<dbReference type="FunFam" id="3.40.30.10:FF:000005">
    <property type="entry name" value="Glutaredoxin 5"/>
    <property type="match status" value="1"/>
</dbReference>
<dbReference type="NCBIfam" id="TIGR00365">
    <property type="entry name" value="Grx4 family monothiol glutaredoxin"/>
    <property type="match status" value="1"/>
</dbReference>
<reference evidence="8 9" key="1">
    <citation type="submission" date="2016-07" db="EMBL/GenBank/DDBJ databases">
        <title>Pervasive Adenine N6-methylation of Active Genes in Fungi.</title>
        <authorList>
            <consortium name="DOE Joint Genome Institute"/>
            <person name="Mondo S.J."/>
            <person name="Dannebaum R.O."/>
            <person name="Kuo R.C."/>
            <person name="Labutti K."/>
            <person name="Haridas S."/>
            <person name="Kuo A."/>
            <person name="Salamov A."/>
            <person name="Ahrendt S.R."/>
            <person name="Lipzen A."/>
            <person name="Sullivan W."/>
            <person name="Andreopoulos W.B."/>
            <person name="Clum A."/>
            <person name="Lindquist E."/>
            <person name="Daum C."/>
            <person name="Ramamoorthy G.K."/>
            <person name="Gryganskyi A."/>
            <person name="Culley D."/>
            <person name="Magnuson J.K."/>
            <person name="James T.Y."/>
            <person name="O'Malley M.A."/>
            <person name="Stajich J.E."/>
            <person name="Spatafora J.W."/>
            <person name="Visel A."/>
            <person name="Grigoriev I.V."/>
        </authorList>
    </citation>
    <scope>NUCLEOTIDE SEQUENCE [LARGE SCALE GENOMIC DNA]</scope>
    <source>
        <strain evidence="8 9">62-1032</strain>
    </source>
</reference>